<comment type="caution">
    <text evidence="1">The sequence shown here is derived from an EMBL/GenBank/DDBJ whole genome shotgun (WGS) entry which is preliminary data.</text>
</comment>
<gene>
    <name evidence="1" type="ORF">CCACVL1_00749</name>
</gene>
<proteinExistence type="predicted"/>
<reference evidence="1 2" key="1">
    <citation type="submission" date="2013-09" db="EMBL/GenBank/DDBJ databases">
        <title>Corchorus capsularis genome sequencing.</title>
        <authorList>
            <person name="Alam M."/>
            <person name="Haque M.S."/>
            <person name="Islam M.S."/>
            <person name="Emdad E.M."/>
            <person name="Islam M.M."/>
            <person name="Ahmed B."/>
            <person name="Halim A."/>
            <person name="Hossen Q.M.M."/>
            <person name="Hossain M.Z."/>
            <person name="Ahmed R."/>
            <person name="Khan M.M."/>
            <person name="Islam R."/>
            <person name="Rashid M.M."/>
            <person name="Khan S.A."/>
            <person name="Rahman M.S."/>
            <person name="Alam M."/>
        </authorList>
    </citation>
    <scope>NUCLEOTIDE SEQUENCE [LARGE SCALE GENOMIC DNA]</scope>
    <source>
        <strain evidence="2">cv. CVL-1</strain>
        <tissue evidence="1">Whole seedling</tissue>
    </source>
</reference>
<keyword evidence="2" id="KW-1185">Reference proteome</keyword>
<name>A0A1R3KV16_COCAP</name>
<dbReference type="AlphaFoldDB" id="A0A1R3KV16"/>
<dbReference type="EMBL" id="AWWV01001774">
    <property type="protein sequence ID" value="OMP10915.1"/>
    <property type="molecule type" value="Genomic_DNA"/>
</dbReference>
<sequence length="19" mass="2158">GKLLTCARIQTRSIPSRRT</sequence>
<dbReference type="Proteomes" id="UP000188268">
    <property type="component" value="Unassembled WGS sequence"/>
</dbReference>
<feature type="non-terminal residue" evidence="1">
    <location>
        <position position="1"/>
    </location>
</feature>
<accession>A0A1R3KV16</accession>
<organism evidence="1 2">
    <name type="scientific">Corchorus capsularis</name>
    <name type="common">Jute</name>
    <dbReference type="NCBI Taxonomy" id="210143"/>
    <lineage>
        <taxon>Eukaryota</taxon>
        <taxon>Viridiplantae</taxon>
        <taxon>Streptophyta</taxon>
        <taxon>Embryophyta</taxon>
        <taxon>Tracheophyta</taxon>
        <taxon>Spermatophyta</taxon>
        <taxon>Magnoliopsida</taxon>
        <taxon>eudicotyledons</taxon>
        <taxon>Gunneridae</taxon>
        <taxon>Pentapetalae</taxon>
        <taxon>rosids</taxon>
        <taxon>malvids</taxon>
        <taxon>Malvales</taxon>
        <taxon>Malvaceae</taxon>
        <taxon>Grewioideae</taxon>
        <taxon>Apeibeae</taxon>
        <taxon>Corchorus</taxon>
    </lineage>
</organism>
<evidence type="ECO:0000313" key="2">
    <source>
        <dbReference type="Proteomes" id="UP000188268"/>
    </source>
</evidence>
<evidence type="ECO:0000313" key="1">
    <source>
        <dbReference type="EMBL" id="OMP10915.1"/>
    </source>
</evidence>
<protein>
    <submittedName>
        <fullName evidence="1">Uncharacterized protein</fullName>
    </submittedName>
</protein>